<proteinExistence type="predicted"/>
<protein>
    <submittedName>
        <fullName evidence="1">Uncharacterized protein</fullName>
    </submittedName>
</protein>
<dbReference type="Proteomes" id="UP001642464">
    <property type="component" value="Unassembled WGS sequence"/>
</dbReference>
<name>A0ABP0JTR6_9DINO</name>
<comment type="caution">
    <text evidence="1">The sequence shown here is derived from an EMBL/GenBank/DDBJ whole genome shotgun (WGS) entry which is preliminary data.</text>
</comment>
<evidence type="ECO:0000313" key="2">
    <source>
        <dbReference type="Proteomes" id="UP001642464"/>
    </source>
</evidence>
<gene>
    <name evidence="1" type="ORF">SCF082_LOCUS13839</name>
</gene>
<evidence type="ECO:0000313" key="1">
    <source>
        <dbReference type="EMBL" id="CAK9017860.1"/>
    </source>
</evidence>
<keyword evidence="2" id="KW-1185">Reference proteome</keyword>
<sequence>MANSPPVVNLTGNLWLTRQEESDVCRALAQANQGLPYRWELARIHTAPITSAFHSKKIGKFGKNMPPADWENEPEPSHEPSPSLDSACPSTFGRKDQVRRPKGMIGPRAASKLPLEAFSKAPRNGSDMQDGNGSKVPDEGPISEGLHKHKSPKGGTGSSADPPSPEQPEGPPLKAAKKDVSSKPGKGSKDAMPETEGDGGVGSAEMNHLESLISQLTEEQQEQINEEFGSEDMVIDIDGMLPERREELHQRMEEMLGIPQRDRNQREHTSPPSPPGS</sequence>
<reference evidence="1 2" key="1">
    <citation type="submission" date="2024-02" db="EMBL/GenBank/DDBJ databases">
        <authorList>
            <person name="Chen Y."/>
            <person name="Shah S."/>
            <person name="Dougan E. K."/>
            <person name="Thang M."/>
            <person name="Chan C."/>
        </authorList>
    </citation>
    <scope>NUCLEOTIDE SEQUENCE [LARGE SCALE GENOMIC DNA]</scope>
</reference>
<dbReference type="EMBL" id="CAXAMM010008591">
    <property type="protein sequence ID" value="CAK9017860.1"/>
    <property type="molecule type" value="Genomic_DNA"/>
</dbReference>
<organism evidence="1 2">
    <name type="scientific">Durusdinium trenchii</name>
    <dbReference type="NCBI Taxonomy" id="1381693"/>
    <lineage>
        <taxon>Eukaryota</taxon>
        <taxon>Sar</taxon>
        <taxon>Alveolata</taxon>
        <taxon>Dinophyceae</taxon>
        <taxon>Suessiales</taxon>
        <taxon>Symbiodiniaceae</taxon>
        <taxon>Durusdinium</taxon>
    </lineage>
</organism>
<accession>A0ABP0JTR6</accession>